<dbReference type="PANTHER" id="PTHR13504:SF38">
    <property type="entry name" value="FIDO DOMAIN-CONTAINING PROTEIN"/>
    <property type="match status" value="1"/>
</dbReference>
<keyword evidence="3" id="KW-1185">Reference proteome</keyword>
<dbReference type="InterPro" id="IPR036597">
    <property type="entry name" value="Fido-like_dom_sf"/>
</dbReference>
<reference evidence="3" key="1">
    <citation type="journal article" date="2019" name="Int. J. Syst. Evol. Microbiol.">
        <title>The Global Catalogue of Microorganisms (GCM) 10K type strain sequencing project: providing services to taxonomists for standard genome sequencing and annotation.</title>
        <authorList>
            <consortium name="The Broad Institute Genomics Platform"/>
            <consortium name="The Broad Institute Genome Sequencing Center for Infectious Disease"/>
            <person name="Wu L."/>
            <person name="Ma J."/>
        </authorList>
    </citation>
    <scope>NUCLEOTIDE SEQUENCE [LARGE SCALE GENOMIC DNA]</scope>
    <source>
        <strain evidence="3">JCM 14326</strain>
    </source>
</reference>
<proteinExistence type="predicted"/>
<dbReference type="PROSITE" id="PS51459">
    <property type="entry name" value="FIDO"/>
    <property type="match status" value="1"/>
</dbReference>
<evidence type="ECO:0000259" key="1">
    <source>
        <dbReference type="PROSITE" id="PS51459"/>
    </source>
</evidence>
<gene>
    <name evidence="2" type="ORF">GCM10009751_23270</name>
</gene>
<feature type="domain" description="Fido" evidence="1">
    <location>
        <begin position="94"/>
        <end position="233"/>
    </location>
</feature>
<dbReference type="Gene3D" id="1.10.3290.10">
    <property type="entry name" value="Fido-like domain"/>
    <property type="match status" value="1"/>
</dbReference>
<evidence type="ECO:0000313" key="3">
    <source>
        <dbReference type="Proteomes" id="UP001501094"/>
    </source>
</evidence>
<comment type="caution">
    <text evidence="2">The sequence shown here is derived from an EMBL/GenBank/DDBJ whole genome shotgun (WGS) entry which is preliminary data.</text>
</comment>
<name>A0ABP4ZRL3_9MICO</name>
<sequence length="248" mass="28186">MGSREEYPIDGGKFREVLLEQRAMRLSGGLYHLNQVQMAYNSNRIEGSQLSEEQTRYIYETRTVDGVARVDDVVETSNSFRLFDAMLDGVGTAVSAERIKEYHRILKSGTGGAAKDWFAVGDWKQVPNMVGEIETTAPDEVDGAIAELLAAYPDPEAMSFEDICDFHHRFETIHPFQDGNGRVGRIVMFEQCLSAGIMPFIVLDDEKLFYYRGLAEYAVETGFLRDTFRSFQDRYYSRYSKYVPLANG</sequence>
<dbReference type="EMBL" id="BAAANL010000004">
    <property type="protein sequence ID" value="GAA1864504.1"/>
    <property type="molecule type" value="Genomic_DNA"/>
</dbReference>
<dbReference type="Proteomes" id="UP001501094">
    <property type="component" value="Unassembled WGS sequence"/>
</dbReference>
<dbReference type="Pfam" id="PF02661">
    <property type="entry name" value="Fic"/>
    <property type="match status" value="1"/>
</dbReference>
<dbReference type="SUPFAM" id="SSF140931">
    <property type="entry name" value="Fic-like"/>
    <property type="match status" value="1"/>
</dbReference>
<evidence type="ECO:0000313" key="2">
    <source>
        <dbReference type="EMBL" id="GAA1864504.1"/>
    </source>
</evidence>
<organism evidence="2 3">
    <name type="scientific">Myceligenerans crystallogenes</name>
    <dbReference type="NCBI Taxonomy" id="316335"/>
    <lineage>
        <taxon>Bacteria</taxon>
        <taxon>Bacillati</taxon>
        <taxon>Actinomycetota</taxon>
        <taxon>Actinomycetes</taxon>
        <taxon>Micrococcales</taxon>
        <taxon>Promicromonosporaceae</taxon>
        <taxon>Myceligenerans</taxon>
    </lineage>
</organism>
<accession>A0ABP4ZRL3</accession>
<protein>
    <submittedName>
        <fullName evidence="2">Fic family protein</fullName>
    </submittedName>
</protein>
<dbReference type="PANTHER" id="PTHR13504">
    <property type="entry name" value="FIDO DOMAIN-CONTAINING PROTEIN DDB_G0283145"/>
    <property type="match status" value="1"/>
</dbReference>
<dbReference type="InterPro" id="IPR003812">
    <property type="entry name" value="Fido"/>
</dbReference>
<dbReference type="RefSeq" id="WP_344102888.1">
    <property type="nucleotide sequence ID" value="NZ_BAAANL010000004.1"/>
</dbReference>
<dbReference type="InterPro" id="IPR040198">
    <property type="entry name" value="Fido_containing"/>
</dbReference>